<proteinExistence type="predicted"/>
<keyword evidence="2" id="KW-1133">Transmembrane helix</keyword>
<feature type="region of interest" description="Disordered" evidence="1">
    <location>
        <begin position="36"/>
        <end position="58"/>
    </location>
</feature>
<gene>
    <name evidence="3" type="ORF">BamMEX5DRAFT_3178</name>
</gene>
<keyword evidence="2" id="KW-0812">Transmembrane</keyword>
<evidence type="ECO:0000256" key="2">
    <source>
        <dbReference type="SAM" id="Phobius"/>
    </source>
</evidence>
<protein>
    <submittedName>
        <fullName evidence="3">Uncharacterized protein</fullName>
    </submittedName>
</protein>
<evidence type="ECO:0000256" key="1">
    <source>
        <dbReference type="SAM" id="MobiDB-lite"/>
    </source>
</evidence>
<dbReference type="PATRIC" id="fig|396597.7.peg.4820"/>
<dbReference type="Proteomes" id="UP000004814">
    <property type="component" value="Unassembled WGS sequence"/>
</dbReference>
<feature type="compositionally biased region" description="Basic residues" evidence="1">
    <location>
        <begin position="48"/>
        <end position="58"/>
    </location>
</feature>
<keyword evidence="2" id="KW-0472">Membrane</keyword>
<comment type="caution">
    <text evidence="3">The sequence shown here is derived from an EMBL/GenBank/DDBJ whole genome shotgun (WGS) entry which is preliminary data.</text>
</comment>
<reference evidence="3 4" key="1">
    <citation type="submission" date="2008-03" db="EMBL/GenBank/DDBJ databases">
        <title>Sequencing of the draft genome and assembly of Burkholderia ambifaria MEX-5.</title>
        <authorList>
            <consortium name="US DOE Joint Genome Institute (JGI-PGF)"/>
            <person name="Copeland A."/>
            <person name="Lucas S."/>
            <person name="Lapidus A."/>
            <person name="Glavina del Rio T."/>
            <person name="Dalin E."/>
            <person name="Tice H."/>
            <person name="Bruce D."/>
            <person name="Goodwin L."/>
            <person name="Pitluck S."/>
            <person name="Larimer F."/>
            <person name="Land M.L."/>
            <person name="Hauser L."/>
            <person name="Tiedje J."/>
            <person name="Richardson P."/>
        </authorList>
    </citation>
    <scope>NUCLEOTIDE SEQUENCE [LARGE SCALE GENOMIC DNA]</scope>
    <source>
        <strain evidence="3 4">MEX-5</strain>
    </source>
</reference>
<sequence length="58" mass="6485">MISHPLPFLLIGLDLALVAMFATGFYWLATKDLADTPSSARRSPVGAQHHRHARLRCR</sequence>
<accession>B1T5W2</accession>
<name>B1T5W2_9BURK</name>
<organism evidence="3 4">
    <name type="scientific">Burkholderia ambifaria MEX-5</name>
    <dbReference type="NCBI Taxonomy" id="396597"/>
    <lineage>
        <taxon>Bacteria</taxon>
        <taxon>Pseudomonadati</taxon>
        <taxon>Pseudomonadota</taxon>
        <taxon>Betaproteobacteria</taxon>
        <taxon>Burkholderiales</taxon>
        <taxon>Burkholderiaceae</taxon>
        <taxon>Burkholderia</taxon>
        <taxon>Burkholderia cepacia complex</taxon>
    </lineage>
</organism>
<evidence type="ECO:0000313" key="4">
    <source>
        <dbReference type="Proteomes" id="UP000004814"/>
    </source>
</evidence>
<feature type="transmembrane region" description="Helical" evidence="2">
    <location>
        <begin position="6"/>
        <end position="29"/>
    </location>
</feature>
<evidence type="ECO:0000313" key="3">
    <source>
        <dbReference type="EMBL" id="EDT41040.1"/>
    </source>
</evidence>
<dbReference type="EMBL" id="ABLK01000094">
    <property type="protein sequence ID" value="EDT41040.1"/>
    <property type="molecule type" value="Genomic_DNA"/>
</dbReference>
<dbReference type="AlphaFoldDB" id="B1T5W2"/>